<dbReference type="Proteomes" id="UP000197468">
    <property type="component" value="Unassembled WGS sequence"/>
</dbReference>
<evidence type="ECO:0000313" key="1">
    <source>
        <dbReference type="EMBL" id="OWQ88723.1"/>
    </source>
</evidence>
<accession>A0A246J856</accession>
<proteinExistence type="predicted"/>
<dbReference type="AlphaFoldDB" id="A0A246J856"/>
<protein>
    <submittedName>
        <fullName evidence="1">Uncharacterized protein</fullName>
    </submittedName>
</protein>
<gene>
    <name evidence="1" type="ORF">CDN99_14635</name>
</gene>
<organism evidence="1 2">
    <name type="scientific">Roseateles aquatilis</name>
    <dbReference type="NCBI Taxonomy" id="431061"/>
    <lineage>
        <taxon>Bacteria</taxon>
        <taxon>Pseudomonadati</taxon>
        <taxon>Pseudomonadota</taxon>
        <taxon>Betaproteobacteria</taxon>
        <taxon>Burkholderiales</taxon>
        <taxon>Sphaerotilaceae</taxon>
        <taxon>Roseateles</taxon>
    </lineage>
</organism>
<keyword evidence="2" id="KW-1185">Reference proteome</keyword>
<reference evidence="1 2" key="1">
    <citation type="journal article" date="2008" name="Int. J. Syst. Evol. Microbiol.">
        <title>Description of Roseateles aquatilis sp. nov. and Roseateles terrae sp. nov., in the class Betaproteobacteria, and emended description of the genus Roseateles.</title>
        <authorList>
            <person name="Gomila M."/>
            <person name="Bowien B."/>
            <person name="Falsen E."/>
            <person name="Moore E.R."/>
            <person name="Lalucat J."/>
        </authorList>
    </citation>
    <scope>NUCLEOTIDE SEQUENCE [LARGE SCALE GENOMIC DNA]</scope>
    <source>
        <strain evidence="1 2">CCUG 48205</strain>
    </source>
</reference>
<dbReference type="EMBL" id="NIOF01000006">
    <property type="protein sequence ID" value="OWQ88723.1"/>
    <property type="molecule type" value="Genomic_DNA"/>
</dbReference>
<evidence type="ECO:0000313" key="2">
    <source>
        <dbReference type="Proteomes" id="UP000197468"/>
    </source>
</evidence>
<sequence length="464" mass="50862">MALDQESKALAEAVGLMPQTAAADLFGEGETAEDARWFDRERLSQDKLRSIEARHLPSGKRLFRNQIRAVDELAAAIETATGKGGEHRTNLDPKLLEQNARAGEVLAAAIAGHAQVTTDVAAINQRLTALSRRDDARFFAAEVREIQAHVDKSLRLGQSSRGGWHQAGVSINGAKTWLDRLESDLKQIDAMPGGWRALATDRRDLPSKARAAIDQRAFRAARLMTAERCDPRDAIAMSRRAEQAIAAGCPETSALMNERVRRELLKQHPQSIVDALTRMLRMEGTADRDDAIAVLKIMTRLPSAMATQLAEAGVTILPSPGGPANAAPDCFLTDLGDHAAGFFSQTDRTILVKTTHAPANAHAVVADVTTPLHEAAHAYEFISGRYTHRDADFVAARDKDLAQGHVVEGRDDYFREPDEHLHSNPVKEAFVQSLAMYLIGDRRWPAMHAHWHEKFSAKSPASGR</sequence>
<comment type="caution">
    <text evidence="1">The sequence shown here is derived from an EMBL/GenBank/DDBJ whole genome shotgun (WGS) entry which is preliminary data.</text>
</comment>
<name>A0A246J856_9BURK</name>